<dbReference type="InterPro" id="IPR000182">
    <property type="entry name" value="GNAT_dom"/>
</dbReference>
<dbReference type="AlphaFoldDB" id="A0A5Q0H188"/>
<feature type="region of interest" description="Disordered" evidence="1">
    <location>
        <begin position="165"/>
        <end position="187"/>
    </location>
</feature>
<dbReference type="PROSITE" id="PS51186">
    <property type="entry name" value="GNAT"/>
    <property type="match status" value="1"/>
</dbReference>
<keyword evidence="3" id="KW-0808">Transferase</keyword>
<gene>
    <name evidence="3" type="ORF">EKG83_23355</name>
</gene>
<organism evidence="3 4">
    <name type="scientific">Saccharothrix syringae</name>
    <name type="common">Nocardiopsis syringae</name>
    <dbReference type="NCBI Taxonomy" id="103733"/>
    <lineage>
        <taxon>Bacteria</taxon>
        <taxon>Bacillati</taxon>
        <taxon>Actinomycetota</taxon>
        <taxon>Actinomycetes</taxon>
        <taxon>Pseudonocardiales</taxon>
        <taxon>Pseudonocardiaceae</taxon>
        <taxon>Saccharothrix</taxon>
    </lineage>
</organism>
<dbReference type="Pfam" id="PF13302">
    <property type="entry name" value="Acetyltransf_3"/>
    <property type="match status" value="1"/>
</dbReference>
<dbReference type="GO" id="GO:0016747">
    <property type="term" value="F:acyltransferase activity, transferring groups other than amino-acyl groups"/>
    <property type="evidence" value="ECO:0007669"/>
    <property type="project" value="InterPro"/>
</dbReference>
<feature type="domain" description="N-acetyltransferase" evidence="2">
    <location>
        <begin position="23"/>
        <end position="169"/>
    </location>
</feature>
<dbReference type="OrthoDB" id="3700291at2"/>
<name>A0A5Q0H188_SACSY</name>
<dbReference type="Gene3D" id="3.40.630.30">
    <property type="match status" value="1"/>
</dbReference>
<reference evidence="4" key="1">
    <citation type="journal article" date="2021" name="Curr. Microbiol.">
        <title>Complete genome of nocamycin-producing strain Saccharothrix syringae NRRL B-16468 reveals the biosynthetic potential for secondary metabolites.</title>
        <authorList>
            <person name="Mo X."/>
            <person name="Yang S."/>
        </authorList>
    </citation>
    <scope>NUCLEOTIDE SEQUENCE [LARGE SCALE GENOMIC DNA]</scope>
    <source>
        <strain evidence="4">ATCC 51364 / DSM 43886 / JCM 6844 / KCTC 9398 / NBRC 14523 / NRRL B-16468 / INA 2240</strain>
    </source>
</reference>
<evidence type="ECO:0000259" key="2">
    <source>
        <dbReference type="PROSITE" id="PS51186"/>
    </source>
</evidence>
<dbReference type="InterPro" id="IPR016181">
    <property type="entry name" value="Acyl_CoA_acyltransferase"/>
</dbReference>
<accession>A0A5Q0H188</accession>
<proteinExistence type="predicted"/>
<evidence type="ECO:0000313" key="4">
    <source>
        <dbReference type="Proteomes" id="UP000325787"/>
    </source>
</evidence>
<keyword evidence="4" id="KW-1185">Reference proteome</keyword>
<dbReference type="KEGG" id="ssyi:EKG83_23355"/>
<dbReference type="EMBL" id="CP034550">
    <property type="protein sequence ID" value="QFZ19968.1"/>
    <property type="molecule type" value="Genomic_DNA"/>
</dbReference>
<sequence length="187" mass="19371">MAGRGARGAPLPQPAGEGAGDVILLRAVDDEGLERLLALAVADADPADVMPPGWSADRLDEFRGFYRGFRRDAYEVVADGRTVGMARLTAGGEAGLWLARAARGAGLGLEVLRALVEEAPRRDVFTVVAHTTTDNVAAVRILTRAGAVLEVADGHVTARIAVPLEPPPEYAGPPDVARESGDGVSGG</sequence>
<evidence type="ECO:0000256" key="1">
    <source>
        <dbReference type="SAM" id="MobiDB-lite"/>
    </source>
</evidence>
<dbReference type="SUPFAM" id="SSF55729">
    <property type="entry name" value="Acyl-CoA N-acyltransferases (Nat)"/>
    <property type="match status" value="1"/>
</dbReference>
<dbReference type="Proteomes" id="UP000325787">
    <property type="component" value="Chromosome"/>
</dbReference>
<evidence type="ECO:0000313" key="3">
    <source>
        <dbReference type="EMBL" id="QFZ19968.1"/>
    </source>
</evidence>
<protein>
    <submittedName>
        <fullName evidence="3">GNAT family N-acetyltransferase</fullName>
    </submittedName>
</protein>